<evidence type="ECO:0008006" key="3">
    <source>
        <dbReference type="Google" id="ProtNLM"/>
    </source>
</evidence>
<proteinExistence type="predicted"/>
<dbReference type="AlphaFoldDB" id="A0A7H9HL03"/>
<gene>
    <name evidence="1" type="ORF">HG537_0A02830</name>
</gene>
<evidence type="ECO:0000313" key="2">
    <source>
        <dbReference type="Proteomes" id="UP000510647"/>
    </source>
</evidence>
<sequence length="238" mass="26975">MLGLRNVFKRSVRISSRNFVSCLGNSARYNGMIIRSYGSTSGGKKIEDGPSFKKIFLVAIVGTLVFVQAANSLDKNKPKTSYSEEEFENVMSGLKRRVSLFPTGALDVKLIPRASEEVLNKVRNGSEIVIEPREVVEYFREQKDGKYEALLEEIRAKYGIGYWEKLPSGMLVMLIGKYMKEKCRTKDQVIITDFPHSIKDAIKFENDVCTVSKVVTDRANSNSDVCQYYETVRKVQQV</sequence>
<keyword evidence="2" id="KW-1185">Reference proteome</keyword>
<name>A0A7H9HL03_9SACH</name>
<reference evidence="1 2" key="1">
    <citation type="submission" date="2020-06" db="EMBL/GenBank/DDBJ databases">
        <title>The yeast mating-type switching endonuclease HO is a domesticated member of an unorthodox homing genetic element family.</title>
        <authorList>
            <person name="Coughlan A.Y."/>
            <person name="Lombardi L."/>
            <person name="Braun-Galleani S."/>
            <person name="Martos A.R."/>
            <person name="Galeote V."/>
            <person name="Bigey F."/>
            <person name="Dequin S."/>
            <person name="Byrne K.P."/>
            <person name="Wolfe K.H."/>
        </authorList>
    </citation>
    <scope>NUCLEOTIDE SEQUENCE [LARGE SCALE GENOMIC DNA]</scope>
    <source>
        <strain evidence="1 2">CBS2947</strain>
    </source>
</reference>
<evidence type="ECO:0000313" key="1">
    <source>
        <dbReference type="EMBL" id="QLQ78036.1"/>
    </source>
</evidence>
<organism evidence="1 2">
    <name type="scientific">Torulaspora globosa</name>
    <dbReference type="NCBI Taxonomy" id="48254"/>
    <lineage>
        <taxon>Eukaryota</taxon>
        <taxon>Fungi</taxon>
        <taxon>Dikarya</taxon>
        <taxon>Ascomycota</taxon>
        <taxon>Saccharomycotina</taxon>
        <taxon>Saccharomycetes</taxon>
        <taxon>Saccharomycetales</taxon>
        <taxon>Saccharomycetaceae</taxon>
        <taxon>Torulaspora</taxon>
    </lineage>
</organism>
<dbReference type="OrthoDB" id="4081130at2759"/>
<protein>
    <recommendedName>
        <fullName evidence="3">Altered inheritance of mitochondria protein 36, mitochondrial</fullName>
    </recommendedName>
</protein>
<dbReference type="Proteomes" id="UP000510647">
    <property type="component" value="Chromosome 1"/>
</dbReference>
<dbReference type="EMBL" id="CP059267">
    <property type="protein sequence ID" value="QLQ78036.1"/>
    <property type="molecule type" value="Genomic_DNA"/>
</dbReference>
<accession>A0A7H9HL03</accession>